<keyword evidence="3" id="KW-1185">Reference proteome</keyword>
<dbReference type="InterPro" id="IPR036322">
    <property type="entry name" value="WD40_repeat_dom_sf"/>
</dbReference>
<feature type="region of interest" description="Disordered" evidence="1">
    <location>
        <begin position="943"/>
        <end position="1035"/>
    </location>
</feature>
<feature type="compositionally biased region" description="Acidic residues" evidence="1">
    <location>
        <begin position="1004"/>
        <end position="1034"/>
    </location>
</feature>
<dbReference type="PANTHER" id="PTHR15496">
    <property type="entry name" value="GENERAL TRANSCRIPTION FACTOR 3C POLYPEPTIDE 4 FAMILY"/>
    <property type="match status" value="1"/>
</dbReference>
<dbReference type="OrthoDB" id="546900at2759"/>
<gene>
    <name evidence="2" type="ORF">GPECTOR_87g401</name>
</gene>
<feature type="region of interest" description="Disordered" evidence="1">
    <location>
        <begin position="1153"/>
        <end position="1191"/>
    </location>
</feature>
<protein>
    <submittedName>
        <fullName evidence="2">Uncharacterized protein</fullName>
    </submittedName>
</protein>
<name>A0A150G107_GONPE</name>
<dbReference type="SUPFAM" id="SSF50978">
    <property type="entry name" value="WD40 repeat-like"/>
    <property type="match status" value="1"/>
</dbReference>
<feature type="region of interest" description="Disordered" evidence="1">
    <location>
        <begin position="462"/>
        <end position="482"/>
    </location>
</feature>
<feature type="compositionally biased region" description="Low complexity" evidence="1">
    <location>
        <begin position="73"/>
        <end position="90"/>
    </location>
</feature>
<evidence type="ECO:0000313" key="3">
    <source>
        <dbReference type="Proteomes" id="UP000075714"/>
    </source>
</evidence>
<feature type="region of interest" description="Disordered" evidence="1">
    <location>
        <begin position="1899"/>
        <end position="1920"/>
    </location>
</feature>
<dbReference type="PANTHER" id="PTHR15496:SF2">
    <property type="entry name" value="GENERAL TRANSCRIPTION FACTOR 3C POLYPEPTIDE 4"/>
    <property type="match status" value="1"/>
</dbReference>
<feature type="compositionally biased region" description="Low complexity" evidence="1">
    <location>
        <begin position="119"/>
        <end position="133"/>
    </location>
</feature>
<dbReference type="InterPro" id="IPR044230">
    <property type="entry name" value="GTF3C4"/>
</dbReference>
<feature type="compositionally biased region" description="Low complexity" evidence="1">
    <location>
        <begin position="676"/>
        <end position="697"/>
    </location>
</feature>
<dbReference type="GO" id="GO:0000127">
    <property type="term" value="C:transcription factor TFIIIC complex"/>
    <property type="evidence" value="ECO:0007669"/>
    <property type="project" value="InterPro"/>
</dbReference>
<feature type="region of interest" description="Disordered" evidence="1">
    <location>
        <begin position="754"/>
        <end position="793"/>
    </location>
</feature>
<sequence>MDLDVKREGEDGQAVQLGLAADSAAAAAVSGKATQVEQAAGGDAGEGAPPAKRQRHSVAASQGLVAVKREAAAEAGSGPSGAAAAGSHNAKSSEHVKDAAGKVRGSSGADVGADEGVRPSAAPGPGSDPATSARRASGLSPKAGKGPVVAFKKGDPVEVHNSEEGLIGGWFSGRILRLAPPEVGYGLVEYEELQVNEEPDAPQLAEWFPLPGCPKLLTGAAARSLLTDPPGRPEPCPVHGKRGFMVRPPPPSQVAPSPVRPPLRLGMRLQVQHDGAWWAAQLVGVRGPPEKVAAAASAHGPGAPGGKPVTAGSASGAAASGAAASGVTLVVDLVDAKERYEVPLEASRTAATWDERAAAWKPPSGDAAPTARPAPFSDVLLLEGGDAALAALMPAFTTRMEALREAAADDECEDEDEGAAWAAAVEAAGQEMLRAFAVEFRLLRLDGAWLWGAVKGQLAAQQGASDPDQLPRPAWAGPAPPVIKAEDAGISAEVKPEPTAKAGRAEAPGPAGTGASKPPRKSGGARRSKASQAEAPALDFSSTDPATFHAYDKRKTRDEGGALLEKAAPGMISKRFSALLRSADPASLRAYANAERMAGTELRLYEQAYGEFMHIYKNLLPEDADKRIAGPAKARCRLQLRTAKTAAASTAALPVAGSQEPAAATAAAEGAAPAGAAAASGGAPAPAAADAPLDTAPGAGGKEGAKGGAKRRRTTADPSQSAEAAGAGAAGATAGQAASTGAAAGSGATPAEAVVAGSPSKAKPPRKSAVGGPRRSKASEAEPPAVDFSGTDPATFHAYDKRLKRDEGGIELEKAAPGMILGRWQALYTEVDPALMHEYGPGEHMLGEEKKAYARAYGEFMHLYGSKLPDGAAKRINTTAKAKVRGMLRPVKAATANEEGDAGGSGSPQPGRDSAGADGAVMPSGRRARAAALKAVVAAREQVTGGAAEDEDDEDEGKLDQGARKGVAKSAARRASGPSSVRKRVGSESAEESSEYSAGGEAEGSSDSEASLEDEEEEDDREDAGSEMELEDGEEGLKLETKDAEAAAASAISAATPALFAALVPGPMSFEDGKQLSKVGPGLVLKRFNALRAAVPPSSLPSYSRGEHMRGADLRCFVQAYGEFMHAFSGRLPEKAAKKLKKDVKAAIRRSVMKGPQAGTPAAAAADEGDRLADEAATQGEAPRSGPSNMWIQKRRLGVREAAGLQGTLSMGEGRSGDEDPVEDVLRAAEAMEAENAAALVPVQARKGHEEAWKDTSSYIGRRSHVRYDVRVTRGAEPSGPRAASYCIRFRGAARDDHRLLELPTLRADVAAGVQVPTAAYEARSLALAATCVSWSPTFCAAAQTPSPSASAPAAAPDSVPHRCVLAVGNKLGGLGLWRLDLPATYAAEKAGAGPAAGNGSAGSGPCSPALHWMGMLWVHAGGEHVLRTAWCVAPEAAAAAGAGAAVGGGGEEWSQWRVPQPHSAGPRDSLLLLTALSDGSIQLWSAPAASFNRASDLVCLTTICPPDGMAPSALEATWLAEGAAWQQVAEAAAQHAGQSDRAKRRPSGGQDAMDVDSGAGAAEGQAQTAASSADGGTTGGEASAASGGGTAVDVGAMVAGPTCRRLLIAAAKPCGAIFVWRSGRWRPASVSKPRHAAAVDASDAEGDKGAPCLADLAACCAPPGGASSCLQAGAHGTYLSSGVALVPGRPLVVSGGMDGQVRCWRLRERAVPAPASTQDGRARTAAASAAVALALEETDDGSGGGLDRLDPGSAGLPLLPRQVRSLPAWRQPVHGVAASGNGLVVAALRTTSSRQTDAAKTIMVHGRVLGGSVHLLTPFGGGADGGARAAARAGLPSPAELAAGLLFQAPMASALWDLHALTLRWGLAAAASLPAIPAGAWTALGEASAADDAAALEQVQGTDEGGKDDDAGAGGSGSDIGRSRLAALVRRDADERRRVKLVARLEALTAAAVVARSLEPYAAVLEAQHAAAQQASSASAAGAATARTKGLLSVYEKARGPLRWAWCGLRAATSLRRLAIAYAASRADPPGDPLEEQLAGVDAGVLAALRAAGGNAAAALDAPVALAACRRAAAANECELLQAHVWHTLSAGMEYCARIGSEGGGTAGGGDGWASDGGGCKAAEGGGGKAAGGGGGKAAAGRGGKAAGRGGGKAAGGGGGKTAGGSAPPLHALLMADWVSLHARQPQPPGFRAAELVPLAERVYAAAGEAVPRDAPPPARERTILSERPVRVAGAGMLDSAGLAECVLNEEEGGEGGGGAGAASLLLPRCGSTLALCEGPVPWSCALCTRRYVVPPSRRSQLPISPSVPFCLYCGMRLSHGGSGEQFIRQPSLPAADVPLAS</sequence>
<dbReference type="Proteomes" id="UP000075714">
    <property type="component" value="Unassembled WGS sequence"/>
</dbReference>
<dbReference type="EMBL" id="LSYV01000088">
    <property type="protein sequence ID" value="KXZ43539.1"/>
    <property type="molecule type" value="Genomic_DNA"/>
</dbReference>
<organism evidence="2 3">
    <name type="scientific">Gonium pectorale</name>
    <name type="common">Green alga</name>
    <dbReference type="NCBI Taxonomy" id="33097"/>
    <lineage>
        <taxon>Eukaryota</taxon>
        <taxon>Viridiplantae</taxon>
        <taxon>Chlorophyta</taxon>
        <taxon>core chlorophytes</taxon>
        <taxon>Chlorophyceae</taxon>
        <taxon>CS clade</taxon>
        <taxon>Chlamydomonadales</taxon>
        <taxon>Volvocaceae</taxon>
        <taxon>Gonium</taxon>
    </lineage>
</organism>
<evidence type="ECO:0000256" key="1">
    <source>
        <dbReference type="SAM" id="MobiDB-lite"/>
    </source>
</evidence>
<feature type="region of interest" description="Disordered" evidence="1">
    <location>
        <begin position="497"/>
        <end position="553"/>
    </location>
</feature>
<feature type="region of interest" description="Disordered" evidence="1">
    <location>
        <begin position="30"/>
        <end position="149"/>
    </location>
</feature>
<comment type="caution">
    <text evidence="2">The sequence shown here is derived from an EMBL/GenBank/DDBJ whole genome shotgun (WGS) entry which is preliminary data.</text>
</comment>
<dbReference type="GO" id="GO:0004402">
    <property type="term" value="F:histone acetyltransferase activity"/>
    <property type="evidence" value="ECO:0007669"/>
    <property type="project" value="InterPro"/>
</dbReference>
<proteinExistence type="predicted"/>
<accession>A0A150G107</accession>
<feature type="region of interest" description="Disordered" evidence="1">
    <location>
        <begin position="1531"/>
        <end position="1587"/>
    </location>
</feature>
<feature type="compositionally biased region" description="Acidic residues" evidence="1">
    <location>
        <begin position="948"/>
        <end position="957"/>
    </location>
</feature>
<feature type="region of interest" description="Disordered" evidence="1">
    <location>
        <begin position="2126"/>
        <end position="2164"/>
    </location>
</feature>
<feature type="compositionally biased region" description="Basic residues" evidence="1">
    <location>
        <begin position="518"/>
        <end position="529"/>
    </location>
</feature>
<feature type="region of interest" description="Disordered" evidence="1">
    <location>
        <begin position="895"/>
        <end position="926"/>
    </location>
</feature>
<evidence type="ECO:0000313" key="2">
    <source>
        <dbReference type="EMBL" id="KXZ43539.1"/>
    </source>
</evidence>
<dbReference type="GO" id="GO:0006384">
    <property type="term" value="P:transcription initiation at RNA polymerase III promoter"/>
    <property type="evidence" value="ECO:0007669"/>
    <property type="project" value="InterPro"/>
</dbReference>
<feature type="compositionally biased region" description="Low complexity" evidence="1">
    <location>
        <begin position="716"/>
        <end position="728"/>
    </location>
</feature>
<feature type="region of interest" description="Disordered" evidence="1">
    <location>
        <begin position="676"/>
        <end position="728"/>
    </location>
</feature>
<feature type="compositionally biased region" description="Basic and acidic residues" evidence="1">
    <location>
        <begin position="91"/>
        <end position="101"/>
    </location>
</feature>
<feature type="compositionally biased region" description="Low complexity" evidence="1">
    <location>
        <begin position="1558"/>
        <end position="1587"/>
    </location>
</feature>
<feature type="region of interest" description="Disordered" evidence="1">
    <location>
        <begin position="293"/>
        <end position="315"/>
    </location>
</feature>
<reference evidence="3" key="1">
    <citation type="journal article" date="2016" name="Nat. Commun.">
        <title>The Gonium pectorale genome demonstrates co-option of cell cycle regulation during the evolution of multicellularity.</title>
        <authorList>
            <person name="Hanschen E.R."/>
            <person name="Marriage T.N."/>
            <person name="Ferris P.J."/>
            <person name="Hamaji T."/>
            <person name="Toyoda A."/>
            <person name="Fujiyama A."/>
            <person name="Neme R."/>
            <person name="Noguchi H."/>
            <person name="Minakuchi Y."/>
            <person name="Suzuki M."/>
            <person name="Kawai-Toyooka H."/>
            <person name="Smith D.R."/>
            <person name="Sparks H."/>
            <person name="Anderson J."/>
            <person name="Bakaric R."/>
            <person name="Luria V."/>
            <person name="Karger A."/>
            <person name="Kirschner M.W."/>
            <person name="Durand P.M."/>
            <person name="Michod R.E."/>
            <person name="Nozaki H."/>
            <person name="Olson B.J."/>
        </authorList>
    </citation>
    <scope>NUCLEOTIDE SEQUENCE [LARGE SCALE GENOMIC DNA]</scope>
    <source>
        <strain evidence="3">NIES-2863</strain>
    </source>
</reference>